<sequence>MCLFWIIHTKKIKEFTAGGRKIKLATRAVFSPQQPQLLTKNAKYRCIIDSGRAYATATSRNTVLHCRCIQFSQLAKK</sequence>
<protein>
    <submittedName>
        <fullName evidence="1">Uncharacterized protein</fullName>
    </submittedName>
</protein>
<evidence type="ECO:0000313" key="1">
    <source>
        <dbReference type="EMBL" id="KAL2346665.1"/>
    </source>
</evidence>
<reference evidence="1 2" key="1">
    <citation type="submission" date="2024-08" db="EMBL/GenBank/DDBJ databases">
        <title>Insights into the chromosomal genome structure of Flemingia macrophylla.</title>
        <authorList>
            <person name="Ding Y."/>
            <person name="Zhao Y."/>
            <person name="Bi W."/>
            <person name="Wu M."/>
            <person name="Zhao G."/>
            <person name="Gong Y."/>
            <person name="Li W."/>
            <person name="Zhang P."/>
        </authorList>
    </citation>
    <scope>NUCLEOTIDE SEQUENCE [LARGE SCALE GENOMIC DNA]</scope>
    <source>
        <strain evidence="1">DYQJB</strain>
        <tissue evidence="1">Leaf</tissue>
    </source>
</reference>
<dbReference type="Proteomes" id="UP001603857">
    <property type="component" value="Unassembled WGS sequence"/>
</dbReference>
<evidence type="ECO:0000313" key="2">
    <source>
        <dbReference type="Proteomes" id="UP001603857"/>
    </source>
</evidence>
<organism evidence="1 2">
    <name type="scientific">Flemingia macrophylla</name>
    <dbReference type="NCBI Taxonomy" id="520843"/>
    <lineage>
        <taxon>Eukaryota</taxon>
        <taxon>Viridiplantae</taxon>
        <taxon>Streptophyta</taxon>
        <taxon>Embryophyta</taxon>
        <taxon>Tracheophyta</taxon>
        <taxon>Spermatophyta</taxon>
        <taxon>Magnoliopsida</taxon>
        <taxon>eudicotyledons</taxon>
        <taxon>Gunneridae</taxon>
        <taxon>Pentapetalae</taxon>
        <taxon>rosids</taxon>
        <taxon>fabids</taxon>
        <taxon>Fabales</taxon>
        <taxon>Fabaceae</taxon>
        <taxon>Papilionoideae</taxon>
        <taxon>50 kb inversion clade</taxon>
        <taxon>NPAAA clade</taxon>
        <taxon>indigoferoid/millettioid clade</taxon>
        <taxon>Phaseoleae</taxon>
        <taxon>Flemingia</taxon>
    </lineage>
</organism>
<dbReference type="AlphaFoldDB" id="A0ABD1NEX1"/>
<gene>
    <name evidence="1" type="ORF">Fmac_000665</name>
</gene>
<accession>A0ABD1NEX1</accession>
<dbReference type="EMBL" id="JBGMDY010000001">
    <property type="protein sequence ID" value="KAL2346665.1"/>
    <property type="molecule type" value="Genomic_DNA"/>
</dbReference>
<keyword evidence="2" id="KW-1185">Reference proteome</keyword>
<name>A0ABD1NEX1_9FABA</name>
<comment type="caution">
    <text evidence="1">The sequence shown here is derived from an EMBL/GenBank/DDBJ whole genome shotgun (WGS) entry which is preliminary data.</text>
</comment>
<proteinExistence type="predicted"/>